<gene>
    <name evidence="3" type="ORF">AKO1_009456</name>
</gene>
<evidence type="ECO:0000313" key="3">
    <source>
        <dbReference type="EMBL" id="KAL0490308.1"/>
    </source>
</evidence>
<dbReference type="Pfam" id="PF13638">
    <property type="entry name" value="PIN_4"/>
    <property type="match status" value="1"/>
</dbReference>
<organism evidence="3 4">
    <name type="scientific">Acrasis kona</name>
    <dbReference type="NCBI Taxonomy" id="1008807"/>
    <lineage>
        <taxon>Eukaryota</taxon>
        <taxon>Discoba</taxon>
        <taxon>Heterolobosea</taxon>
        <taxon>Tetramitia</taxon>
        <taxon>Eutetramitia</taxon>
        <taxon>Acrasidae</taxon>
        <taxon>Acrasis</taxon>
    </lineage>
</organism>
<protein>
    <recommendedName>
        <fullName evidence="2">PIN domain-containing protein</fullName>
    </recommendedName>
</protein>
<dbReference type="Proteomes" id="UP001431209">
    <property type="component" value="Unassembled WGS sequence"/>
</dbReference>
<keyword evidence="4" id="KW-1185">Reference proteome</keyword>
<dbReference type="EMBL" id="JAOPGA020001662">
    <property type="protein sequence ID" value="KAL0490308.1"/>
    <property type="molecule type" value="Genomic_DNA"/>
</dbReference>
<evidence type="ECO:0000259" key="2">
    <source>
        <dbReference type="Pfam" id="PF13638"/>
    </source>
</evidence>
<name>A0AAW2ZKC8_9EUKA</name>
<feature type="region of interest" description="Disordered" evidence="1">
    <location>
        <begin position="232"/>
        <end position="296"/>
    </location>
</feature>
<feature type="region of interest" description="Disordered" evidence="1">
    <location>
        <begin position="623"/>
        <end position="658"/>
    </location>
</feature>
<evidence type="ECO:0000256" key="1">
    <source>
        <dbReference type="SAM" id="MobiDB-lite"/>
    </source>
</evidence>
<sequence length="658" mass="76548">MITVITPHNQHNTSPNKDYQLTKTEYCLLFTQWGDELNNFVVQDCKRTGNKILIQFVPEDQCLSIMGEPSAVNDIYPRISEYIKYITRGIEVTQKLHLQGNNGNYNWKSVWVPVNKKKQTELQQNCAVLPLNKKEGTCVLVGPQPQLGKFEEWFRKTYCSSNSGGNHQKANHHNQQKSNNYNNQSNNQKSSNQNQQKPNNQPFNQNQQKNNKQKKKLVLQDYSKMFYDYGKENQQATQKQDRARNPEKILRPQQQFVHSTNRDDAPSKQTQEPQPKKKDSNKKRNKDKKYERPQIPDGIVLETTKYTITPYQACYLFTHHLRQLRKFADTCCENEQTLAFSDFNSRSTFIEIGGVNQQVITQFKSLLDKALLNLEHSKVITIPEKWQLDNIVVPMDARRRHIFQRDCAVSFHTQSDQIVLVGRQPRLGIFESWVHDMINPPNIKSFKNVVLCDTNIYAHRDEQKYLEQLYSRRDLVMAVPERVRSELDRMKTYEDDNAYRAREALRNVSACGLVKNKVLLQQDGQLPKIKFNVNKQDDEIVAYGLYLHEVVGRKIALVTRDAGMKQRAQAYSDRFDIYPTLRSLLSVGGSEKDAVDDLVENLKKLNVNKPKSKVVVKVVEEEVMSDDGDENWEDVSDDEWEDVEDDDDEWEDVSDDDE</sequence>
<evidence type="ECO:0000313" key="4">
    <source>
        <dbReference type="Proteomes" id="UP001431209"/>
    </source>
</evidence>
<feature type="compositionally biased region" description="Basic and acidic residues" evidence="1">
    <location>
        <begin position="239"/>
        <end position="250"/>
    </location>
</feature>
<dbReference type="AlphaFoldDB" id="A0AAW2ZKC8"/>
<proteinExistence type="predicted"/>
<accession>A0AAW2ZKC8</accession>
<dbReference type="Gene3D" id="3.40.50.1010">
    <property type="entry name" value="5'-nuclease"/>
    <property type="match status" value="1"/>
</dbReference>
<comment type="caution">
    <text evidence="3">The sequence shown here is derived from an EMBL/GenBank/DDBJ whole genome shotgun (WGS) entry which is preliminary data.</text>
</comment>
<feature type="compositionally biased region" description="Low complexity" evidence="1">
    <location>
        <begin position="176"/>
        <end position="210"/>
    </location>
</feature>
<feature type="domain" description="PIN" evidence="2">
    <location>
        <begin position="453"/>
        <end position="570"/>
    </location>
</feature>
<feature type="region of interest" description="Disordered" evidence="1">
    <location>
        <begin position="162"/>
        <end position="214"/>
    </location>
</feature>
<dbReference type="InterPro" id="IPR002716">
    <property type="entry name" value="PIN_dom"/>
</dbReference>
<reference evidence="3 4" key="1">
    <citation type="submission" date="2024-03" db="EMBL/GenBank/DDBJ databases">
        <title>The Acrasis kona genome and developmental transcriptomes reveal deep origins of eukaryotic multicellular pathways.</title>
        <authorList>
            <person name="Sheikh S."/>
            <person name="Fu C.-J."/>
            <person name="Brown M.W."/>
            <person name="Baldauf S.L."/>
        </authorList>
    </citation>
    <scope>NUCLEOTIDE SEQUENCE [LARGE SCALE GENOMIC DNA]</scope>
    <source>
        <strain evidence="3 4">ATCC MYA-3509</strain>
    </source>
</reference>